<protein>
    <submittedName>
        <fullName evidence="1">Uncharacterized protein</fullName>
    </submittedName>
</protein>
<organism evidence="1 2">
    <name type="scientific">Pangasius djambal</name>
    <dbReference type="NCBI Taxonomy" id="1691987"/>
    <lineage>
        <taxon>Eukaryota</taxon>
        <taxon>Metazoa</taxon>
        <taxon>Chordata</taxon>
        <taxon>Craniata</taxon>
        <taxon>Vertebrata</taxon>
        <taxon>Euteleostomi</taxon>
        <taxon>Actinopterygii</taxon>
        <taxon>Neopterygii</taxon>
        <taxon>Teleostei</taxon>
        <taxon>Ostariophysi</taxon>
        <taxon>Siluriformes</taxon>
        <taxon>Pangasiidae</taxon>
        <taxon>Pangasius</taxon>
    </lineage>
</organism>
<gene>
    <name evidence="1" type="ORF">PDJAM_G00175060</name>
</gene>
<reference evidence="1" key="1">
    <citation type="submission" date="2020-02" db="EMBL/GenBank/DDBJ databases">
        <title>Genome sequencing of the panga catfish, Pangasius djambal.</title>
        <authorList>
            <person name="Wen M."/>
            <person name="Zahm M."/>
            <person name="Roques C."/>
            <person name="Cabau C."/>
            <person name="Klopp C."/>
            <person name="Donnadieu C."/>
            <person name="Jouanno E."/>
            <person name="Avarre J.-C."/>
            <person name="Campet M."/>
            <person name="Ha T."/>
            <person name="Dugue R."/>
            <person name="Lampietro C."/>
            <person name="Louis A."/>
            <person name="Herpin A."/>
            <person name="Echchiki A."/>
            <person name="Berthelot C."/>
            <person name="Parey E."/>
            <person name="Roest-Crollius H."/>
            <person name="Braasch I."/>
            <person name="Postlethwait J.H."/>
            <person name="Bobe J."/>
            <person name="Montfort J."/>
            <person name="Bouchez O."/>
            <person name="Begum T."/>
            <person name="Schartl M."/>
            <person name="Gustiano R."/>
            <person name="Guiguen Y."/>
        </authorList>
    </citation>
    <scope>NUCLEOTIDE SEQUENCE</scope>
    <source>
        <strain evidence="1">Pdj_M5554</strain>
    </source>
</reference>
<accession>A0ACC5ZMQ0</accession>
<evidence type="ECO:0000313" key="2">
    <source>
        <dbReference type="Proteomes" id="UP000830395"/>
    </source>
</evidence>
<comment type="caution">
    <text evidence="1">The sequence shown here is derived from an EMBL/GenBank/DDBJ whole genome shotgun (WGS) entry which is preliminary data.</text>
</comment>
<proteinExistence type="predicted"/>
<dbReference type="EMBL" id="CM041002">
    <property type="protein sequence ID" value="MCJ8749334.1"/>
    <property type="molecule type" value="Genomic_DNA"/>
</dbReference>
<name>A0ACC5ZMQ0_9TELE</name>
<keyword evidence="2" id="KW-1185">Reference proteome</keyword>
<sequence>MDVSCPAPGKKTARPDDPSLPPLTPLTPPSLPKDSSHSPAPTATPPHGQVRRARGFAAVAKRVIQEERKRKEEEQERVEQEEDAAEEDLSFDELLEKAKAGDPKAQSSLGKYYLNLGADSEADVNNQIAVDWLVRAAKQGRRDAAKLLQHCWIQKKGITPQNEAEVRSLSKESKFEQAVRRAAMMMYWKLNPDRKEKMDKREILQNVRQVNSEAGGVCSGASDVQTQRKILETMVANESHSQYVDVEGFVEMTKKYTENITQTPQNKESKQDTAKGVWDWNDLTTLDKAGTCTHKHTVWNLKSRIICGSL</sequence>
<evidence type="ECO:0000313" key="1">
    <source>
        <dbReference type="EMBL" id="MCJ8749334.1"/>
    </source>
</evidence>
<dbReference type="Proteomes" id="UP000830395">
    <property type="component" value="Chromosome 28"/>
</dbReference>